<feature type="domain" description="Alpha-D-phosphohexomutase alpha/beta/alpha" evidence="2">
    <location>
        <begin position="57"/>
        <end position="104"/>
    </location>
</feature>
<dbReference type="SUPFAM" id="SSF55957">
    <property type="entry name" value="Phosphoglucomutase, C-terminal domain"/>
    <property type="match status" value="1"/>
</dbReference>
<feature type="domain" description="Phosphoacetylglucosamine mutase AMG1" evidence="3">
    <location>
        <begin position="322"/>
        <end position="463"/>
    </location>
</feature>
<proteinExistence type="inferred from homology"/>
<dbReference type="InterPro" id="IPR036900">
    <property type="entry name" value="A-D-PHexomutase_C_sf"/>
</dbReference>
<dbReference type="InterPro" id="IPR005844">
    <property type="entry name" value="A-D-PHexomutase_a/b/a-I"/>
</dbReference>
<dbReference type="GO" id="GO:0004610">
    <property type="term" value="F:phosphoacetylglucosamine mutase activity"/>
    <property type="evidence" value="ECO:0007669"/>
    <property type="project" value="UniProtKB-EC"/>
</dbReference>
<dbReference type="InterPro" id="IPR016066">
    <property type="entry name" value="A-D-PHexomutase_CS"/>
</dbReference>
<protein>
    <submittedName>
        <fullName evidence="4">Phosphoacetylglucosamine Mutase</fullName>
        <ecNumber evidence="4">5.4.2.3</ecNumber>
    </submittedName>
</protein>
<name>A0ABV2AJD8_9EUKA</name>
<dbReference type="InterPro" id="IPR016055">
    <property type="entry name" value="A-D-PHexomutase_a/b/a-I/II/III"/>
</dbReference>
<dbReference type="PANTHER" id="PTHR45955">
    <property type="entry name" value="PHOSPHOACETYLGLUCOSAMINE MUTASE"/>
    <property type="match status" value="1"/>
</dbReference>
<dbReference type="EC" id="5.4.2.3" evidence="4"/>
<dbReference type="EMBL" id="JBDODL010000400">
    <property type="protein sequence ID" value="MES1919787.1"/>
    <property type="molecule type" value="Genomic_DNA"/>
</dbReference>
<dbReference type="SUPFAM" id="SSF53738">
    <property type="entry name" value="Phosphoglucomutase, first 3 domains"/>
    <property type="match status" value="2"/>
</dbReference>
<gene>
    <name evidence="4" type="primary">PCM1</name>
    <name evidence="4" type="ORF">MHBO_001555</name>
</gene>
<accession>A0ABV2AJD8</accession>
<dbReference type="Gene3D" id="3.40.120.10">
    <property type="entry name" value="Alpha-D-Glucose-1,6-Bisphosphate, subunit A, domain 3"/>
    <property type="match status" value="3"/>
</dbReference>
<keyword evidence="4" id="KW-0413">Isomerase</keyword>
<dbReference type="InterPro" id="IPR049022">
    <property type="entry name" value="AMG1_III"/>
</dbReference>
<keyword evidence="5" id="KW-1185">Reference proteome</keyword>
<dbReference type="PROSITE" id="PS00710">
    <property type="entry name" value="PGM_PMM"/>
    <property type="match status" value="1"/>
</dbReference>
<evidence type="ECO:0000313" key="4">
    <source>
        <dbReference type="EMBL" id="MES1919787.1"/>
    </source>
</evidence>
<dbReference type="Gene3D" id="3.30.310.50">
    <property type="entry name" value="Alpha-D-phosphohexomutase, C-terminal domain"/>
    <property type="match status" value="1"/>
</dbReference>
<evidence type="ECO:0000259" key="2">
    <source>
        <dbReference type="Pfam" id="PF02878"/>
    </source>
</evidence>
<sequence length="541" mass="60701">MNLERWKSILIEKKDQIEQTLNRHRLFDVNYGTSGFRAKSIFLDKIVLKTTLFQFHHSVIANNKAVGLMITASHNPAEDNGIKLSDPFGFPLKESLEMAVAEFCSSKNDRQIIKLLTEKQIVTSLKSDEPVSKSGEKPVLFIGRDSRDHSDHFSSLIAKFVNIFGDQIAFKNFGYTSSPQLFGLVGYFNLKNTRISDFSPEIYLDNICHFFTKLSKTVKALLQSNYDDSFLKSISVDCSNGIGSLLLNYIDNKICQSGIFKINCFNSFREGTINKNCGAEFLRKKMAPTNSKFDVLLASLDGDADRILFYKLSSSNELILLNGDRILVLFVKFLKLLVSTAKNFFDENNFTFKAVITAYTNGNCVRYLHSIGVETALSATGVKNLHPLAAGADIGVYFETNGHGTVLFSDRLISQIEKKLEKSAKNEPEGLALQSILLLQKLANQNYADAVGTLMAAQIIFNAMRLKPEAVLGLYENLPSREMAIKVKDNKLIKRISKDESRILDPEELQKKIDFVVSKYKGGRCFVRPSGTEVGNFIFRI</sequence>
<dbReference type="Proteomes" id="UP001439008">
    <property type="component" value="Unassembled WGS sequence"/>
</dbReference>
<evidence type="ECO:0000313" key="5">
    <source>
        <dbReference type="Proteomes" id="UP001439008"/>
    </source>
</evidence>
<dbReference type="Pfam" id="PF02878">
    <property type="entry name" value="PGM_PMM_I"/>
    <property type="match status" value="1"/>
</dbReference>
<organism evidence="4 5">
    <name type="scientific">Bonamia ostreae</name>
    <dbReference type="NCBI Taxonomy" id="126728"/>
    <lineage>
        <taxon>Eukaryota</taxon>
        <taxon>Sar</taxon>
        <taxon>Rhizaria</taxon>
        <taxon>Endomyxa</taxon>
        <taxon>Ascetosporea</taxon>
        <taxon>Haplosporida</taxon>
        <taxon>Bonamia</taxon>
    </lineage>
</organism>
<evidence type="ECO:0000256" key="1">
    <source>
        <dbReference type="ARBA" id="ARBA00010231"/>
    </source>
</evidence>
<comment type="similarity">
    <text evidence="1">Belongs to the phosphohexose mutase family.</text>
</comment>
<dbReference type="PANTHER" id="PTHR45955:SF1">
    <property type="entry name" value="PHOSPHOACETYLGLUCOSAMINE MUTASE"/>
    <property type="match status" value="1"/>
</dbReference>
<evidence type="ECO:0000259" key="3">
    <source>
        <dbReference type="Pfam" id="PF21404"/>
    </source>
</evidence>
<comment type="caution">
    <text evidence="4">The sequence shown here is derived from an EMBL/GenBank/DDBJ whole genome shotgun (WGS) entry which is preliminary data.</text>
</comment>
<reference evidence="4 5" key="1">
    <citation type="journal article" date="2024" name="BMC Biol.">
        <title>Comparative genomics of Ascetosporea gives new insight into the evolutionary basis for animal parasitism in Rhizaria.</title>
        <authorList>
            <person name="Hiltunen Thoren M."/>
            <person name="Onut-Brannstrom I."/>
            <person name="Alfjorden A."/>
            <person name="Peckova H."/>
            <person name="Swords F."/>
            <person name="Hooper C."/>
            <person name="Holzer A.S."/>
            <person name="Bass D."/>
            <person name="Burki F."/>
        </authorList>
    </citation>
    <scope>NUCLEOTIDE SEQUENCE [LARGE SCALE GENOMIC DNA]</scope>
    <source>
        <strain evidence="4">20-A016</strain>
    </source>
</reference>
<dbReference type="Pfam" id="PF21404">
    <property type="entry name" value="AMG1_III"/>
    <property type="match status" value="1"/>
</dbReference>